<accession>A0A0F9JVQ3</accession>
<comment type="caution">
    <text evidence="1">The sequence shown here is derived from an EMBL/GenBank/DDBJ whole genome shotgun (WGS) entry which is preliminary data.</text>
</comment>
<sequence>MDDKTKYFFVIEILDRLHWWCKCSWREVNRLRLTSKESSVAFVHFQMVPEYQGKSMRIRNLGSD</sequence>
<dbReference type="EMBL" id="LAZR01009250">
    <property type="protein sequence ID" value="KKM73758.1"/>
    <property type="molecule type" value="Genomic_DNA"/>
</dbReference>
<name>A0A0F9JVQ3_9ZZZZ</name>
<dbReference type="AlphaFoldDB" id="A0A0F9JVQ3"/>
<gene>
    <name evidence="1" type="ORF">LCGC14_1407240</name>
</gene>
<evidence type="ECO:0000313" key="1">
    <source>
        <dbReference type="EMBL" id="KKM73758.1"/>
    </source>
</evidence>
<reference evidence="1" key="1">
    <citation type="journal article" date="2015" name="Nature">
        <title>Complex archaea that bridge the gap between prokaryotes and eukaryotes.</title>
        <authorList>
            <person name="Spang A."/>
            <person name="Saw J.H."/>
            <person name="Jorgensen S.L."/>
            <person name="Zaremba-Niedzwiedzka K."/>
            <person name="Martijn J."/>
            <person name="Lind A.E."/>
            <person name="van Eijk R."/>
            <person name="Schleper C."/>
            <person name="Guy L."/>
            <person name="Ettema T.J."/>
        </authorList>
    </citation>
    <scope>NUCLEOTIDE SEQUENCE</scope>
</reference>
<organism evidence="1">
    <name type="scientific">marine sediment metagenome</name>
    <dbReference type="NCBI Taxonomy" id="412755"/>
    <lineage>
        <taxon>unclassified sequences</taxon>
        <taxon>metagenomes</taxon>
        <taxon>ecological metagenomes</taxon>
    </lineage>
</organism>
<protein>
    <submittedName>
        <fullName evidence="1">Uncharacterized protein</fullName>
    </submittedName>
</protein>
<proteinExistence type="predicted"/>